<evidence type="ECO:0000313" key="1">
    <source>
        <dbReference type="EMBL" id="KAH7352616.1"/>
    </source>
</evidence>
<sequence length="269" mass="30820">MAFDEGTGSALHQLHKTLNEERYKLSKREIEAFEKCRNKGKSRIAETFLTAGTVLWAVTGRLRLVERLAASFSGASIGAYLALRFSTNQCMEDLLGLEGSHVQERLAEVLRSHAIKYPSARKMLEKYYYLEPLYDDSGQETSSFALRKRETNGVSLHDSLESVDHYEKKPDGLREKAMLDSNNGFDVMPGKSLSNDSRDHAGNQLPTHDDGFGFPWNEAWETNNPVPDKMQKHKGRMTVLERREYNRARYLEWEEKRKASRPESEQAEL</sequence>
<evidence type="ECO:0000313" key="2">
    <source>
        <dbReference type="Proteomes" id="UP000825935"/>
    </source>
</evidence>
<dbReference type="OMA" id="NCANRIK"/>
<gene>
    <name evidence="1" type="ORF">KP509_19G054200</name>
</gene>
<name>A0A8T2SKB3_CERRI</name>
<keyword evidence="2" id="KW-1185">Reference proteome</keyword>
<dbReference type="PANTHER" id="PTHR35986">
    <property type="entry name" value="EXPRESSED PROTEIN"/>
    <property type="match status" value="1"/>
</dbReference>
<dbReference type="EMBL" id="CM035424">
    <property type="protein sequence ID" value="KAH7352616.1"/>
    <property type="molecule type" value="Genomic_DNA"/>
</dbReference>
<protein>
    <submittedName>
        <fullName evidence="1">Uncharacterized protein</fullName>
    </submittedName>
</protein>
<accession>A0A8T2SKB3</accession>
<dbReference type="Proteomes" id="UP000825935">
    <property type="component" value="Chromosome 19"/>
</dbReference>
<comment type="caution">
    <text evidence="1">The sequence shown here is derived from an EMBL/GenBank/DDBJ whole genome shotgun (WGS) entry which is preliminary data.</text>
</comment>
<reference evidence="1" key="1">
    <citation type="submission" date="2021-08" db="EMBL/GenBank/DDBJ databases">
        <title>WGS assembly of Ceratopteris richardii.</title>
        <authorList>
            <person name="Marchant D.B."/>
            <person name="Chen G."/>
            <person name="Jenkins J."/>
            <person name="Shu S."/>
            <person name="Leebens-Mack J."/>
            <person name="Grimwood J."/>
            <person name="Schmutz J."/>
            <person name="Soltis P."/>
            <person name="Soltis D."/>
            <person name="Chen Z.-H."/>
        </authorList>
    </citation>
    <scope>NUCLEOTIDE SEQUENCE</scope>
    <source>
        <strain evidence="1">Whitten #5841</strain>
        <tissue evidence="1">Leaf</tissue>
    </source>
</reference>
<organism evidence="1 2">
    <name type="scientific">Ceratopteris richardii</name>
    <name type="common">Triangle waterfern</name>
    <dbReference type="NCBI Taxonomy" id="49495"/>
    <lineage>
        <taxon>Eukaryota</taxon>
        <taxon>Viridiplantae</taxon>
        <taxon>Streptophyta</taxon>
        <taxon>Embryophyta</taxon>
        <taxon>Tracheophyta</taxon>
        <taxon>Polypodiopsida</taxon>
        <taxon>Polypodiidae</taxon>
        <taxon>Polypodiales</taxon>
        <taxon>Pteridineae</taxon>
        <taxon>Pteridaceae</taxon>
        <taxon>Parkerioideae</taxon>
        <taxon>Ceratopteris</taxon>
    </lineage>
</organism>
<dbReference type="OrthoDB" id="1899410at2759"/>
<proteinExistence type="predicted"/>
<dbReference type="PANTHER" id="PTHR35986:SF1">
    <property type="entry name" value="OS10G0430800 PROTEIN"/>
    <property type="match status" value="1"/>
</dbReference>
<dbReference type="AlphaFoldDB" id="A0A8T2SKB3"/>